<dbReference type="AlphaFoldDB" id="A0A2P5YUL5"/>
<gene>
    <name evidence="1" type="ORF">GOBAR_AA01288</name>
</gene>
<sequence length="135" mass="14298">MVVEVGPHEGKDIIKAEVSSEASHVRAKADGAPPMAVCLVVKSKGNEMESSAKLQGKLRIDGLDNCKELIPRGGGEMESNKWAVARWSTMVHEMEKGEAGLALVVERISGRFGFMGCGCLRARGGKGEGAAIWCG</sequence>
<evidence type="ECO:0000313" key="2">
    <source>
        <dbReference type="Proteomes" id="UP000239757"/>
    </source>
</evidence>
<dbReference type="EMBL" id="KZ662777">
    <property type="protein sequence ID" value="PPS19301.1"/>
    <property type="molecule type" value="Genomic_DNA"/>
</dbReference>
<name>A0A2P5YUL5_GOSBA</name>
<proteinExistence type="predicted"/>
<organism evidence="1 2">
    <name type="scientific">Gossypium barbadense</name>
    <name type="common">Sea Island cotton</name>
    <name type="synonym">Hibiscus barbadensis</name>
    <dbReference type="NCBI Taxonomy" id="3634"/>
    <lineage>
        <taxon>Eukaryota</taxon>
        <taxon>Viridiplantae</taxon>
        <taxon>Streptophyta</taxon>
        <taxon>Embryophyta</taxon>
        <taxon>Tracheophyta</taxon>
        <taxon>Spermatophyta</taxon>
        <taxon>Magnoliopsida</taxon>
        <taxon>eudicotyledons</taxon>
        <taxon>Gunneridae</taxon>
        <taxon>Pentapetalae</taxon>
        <taxon>rosids</taxon>
        <taxon>malvids</taxon>
        <taxon>Malvales</taxon>
        <taxon>Malvaceae</taxon>
        <taxon>Malvoideae</taxon>
        <taxon>Gossypium</taxon>
    </lineage>
</organism>
<protein>
    <submittedName>
        <fullName evidence="1">Uncharacterized protein</fullName>
    </submittedName>
</protein>
<accession>A0A2P5YUL5</accession>
<reference evidence="1 2" key="1">
    <citation type="submission" date="2015-01" db="EMBL/GenBank/DDBJ databases">
        <title>Genome of allotetraploid Gossypium barbadense reveals genomic plasticity and fiber elongation in cotton evolution.</title>
        <authorList>
            <person name="Chen X."/>
            <person name="Liu X."/>
            <person name="Zhao B."/>
            <person name="Zheng H."/>
            <person name="Hu Y."/>
            <person name="Lu G."/>
            <person name="Yang C."/>
            <person name="Chen J."/>
            <person name="Shan C."/>
            <person name="Zhang L."/>
            <person name="Zhou Y."/>
            <person name="Wang L."/>
            <person name="Guo W."/>
            <person name="Bai Y."/>
            <person name="Ruan J."/>
            <person name="Shangguan X."/>
            <person name="Mao Y."/>
            <person name="Jiang J."/>
            <person name="Zhu Y."/>
            <person name="Lei J."/>
            <person name="Kang H."/>
            <person name="Chen S."/>
            <person name="He X."/>
            <person name="Wang R."/>
            <person name="Wang Y."/>
            <person name="Chen J."/>
            <person name="Wang L."/>
            <person name="Yu S."/>
            <person name="Wang B."/>
            <person name="Wei J."/>
            <person name="Song S."/>
            <person name="Lu X."/>
            <person name="Gao Z."/>
            <person name="Gu W."/>
            <person name="Deng X."/>
            <person name="Ma D."/>
            <person name="Wang S."/>
            <person name="Liang W."/>
            <person name="Fang L."/>
            <person name="Cai C."/>
            <person name="Zhu X."/>
            <person name="Zhou B."/>
            <person name="Zhang Y."/>
            <person name="Chen Z."/>
            <person name="Xu S."/>
            <person name="Zhu R."/>
            <person name="Wang S."/>
            <person name="Zhang T."/>
            <person name="Zhao G."/>
        </authorList>
    </citation>
    <scope>NUCLEOTIDE SEQUENCE [LARGE SCALE GENOMIC DNA]</scope>
    <source>
        <strain evidence="2">cv. Xinhai21</strain>
        <tissue evidence="1">Leaf</tissue>
    </source>
</reference>
<dbReference type="Proteomes" id="UP000239757">
    <property type="component" value="Unassembled WGS sequence"/>
</dbReference>
<evidence type="ECO:0000313" key="1">
    <source>
        <dbReference type="EMBL" id="PPS19301.1"/>
    </source>
</evidence>